<evidence type="ECO:0000313" key="5">
    <source>
        <dbReference type="Proteomes" id="UP000623129"/>
    </source>
</evidence>
<dbReference type="PANTHER" id="PTHR33646">
    <property type="entry name" value="GB|AAF00631.1"/>
    <property type="match status" value="1"/>
</dbReference>
<keyword evidence="2" id="KW-0812">Transmembrane</keyword>
<dbReference type="OrthoDB" id="766965at2759"/>
<keyword evidence="5" id="KW-1185">Reference proteome</keyword>
<dbReference type="Proteomes" id="UP000623129">
    <property type="component" value="Unassembled WGS sequence"/>
</dbReference>
<feature type="region of interest" description="Disordered" evidence="1">
    <location>
        <begin position="52"/>
        <end position="109"/>
    </location>
</feature>
<dbReference type="PANTHER" id="PTHR33646:SF2">
    <property type="entry name" value="F20H23.8 PROTEIN"/>
    <property type="match status" value="1"/>
</dbReference>
<proteinExistence type="predicted"/>
<feature type="compositionally biased region" description="Acidic residues" evidence="1">
    <location>
        <begin position="75"/>
        <end position="98"/>
    </location>
</feature>
<keyword evidence="2" id="KW-0472">Membrane</keyword>
<dbReference type="EMBL" id="SWLB01000025">
    <property type="protein sequence ID" value="KAF3322063.1"/>
    <property type="molecule type" value="Genomic_DNA"/>
</dbReference>
<dbReference type="InterPro" id="IPR049224">
    <property type="entry name" value="DUF6821"/>
</dbReference>
<dbReference type="Pfam" id="PF20705">
    <property type="entry name" value="DUF6821"/>
    <property type="match status" value="1"/>
</dbReference>
<comment type="caution">
    <text evidence="4">The sequence shown here is derived from an EMBL/GenBank/DDBJ whole genome shotgun (WGS) entry which is preliminary data.</text>
</comment>
<reference evidence="4" key="1">
    <citation type="submission" date="2020-01" db="EMBL/GenBank/DDBJ databases">
        <title>Genome sequence of Kobresia littledalei, the first chromosome-level genome in the family Cyperaceae.</title>
        <authorList>
            <person name="Qu G."/>
        </authorList>
    </citation>
    <scope>NUCLEOTIDE SEQUENCE</scope>
    <source>
        <strain evidence="4">C.B.Clarke</strain>
        <tissue evidence="4">Leaf</tissue>
    </source>
</reference>
<name>A0A833VG38_9POAL</name>
<feature type="transmembrane region" description="Helical" evidence="2">
    <location>
        <begin position="154"/>
        <end position="178"/>
    </location>
</feature>
<evidence type="ECO:0000256" key="2">
    <source>
        <dbReference type="SAM" id="Phobius"/>
    </source>
</evidence>
<dbReference type="AlphaFoldDB" id="A0A833VG38"/>
<evidence type="ECO:0000259" key="3">
    <source>
        <dbReference type="Pfam" id="PF20705"/>
    </source>
</evidence>
<accession>A0A833VG38</accession>
<evidence type="ECO:0000256" key="1">
    <source>
        <dbReference type="SAM" id="MobiDB-lite"/>
    </source>
</evidence>
<sequence>MDLDGEWEFVIPTNSFNSNTKDLSSSFIGTDLFVEADYFKCPQNTTLLTTHHHHYHQQKHEEQEEEQLPDLPVEQVEEEEEEKEEEPVVEQEEEEEEPPSPYREAPVLTPPFNWLEPDPVVFDRSPDRYHKEQVMPMGEDDKDFVPSGFSLWRLGVHGIGAICSFGVATAATLCVFALGTASTSGRLRPSPNIQFQIYSDDHKRIKEVVQRATGLNHAISAARGITIPRAQITFGGHYEGL</sequence>
<protein>
    <recommendedName>
        <fullName evidence="3">DUF6821 domain-containing protein</fullName>
    </recommendedName>
</protein>
<gene>
    <name evidence="4" type="ORF">FCM35_KLT13204</name>
</gene>
<feature type="domain" description="DUF6821" evidence="3">
    <location>
        <begin position="147"/>
        <end position="241"/>
    </location>
</feature>
<dbReference type="InterPro" id="IPR045883">
    <property type="entry name" value="At4g13530-like"/>
</dbReference>
<evidence type="ECO:0000313" key="4">
    <source>
        <dbReference type="EMBL" id="KAF3322063.1"/>
    </source>
</evidence>
<organism evidence="4 5">
    <name type="scientific">Carex littledalei</name>
    <dbReference type="NCBI Taxonomy" id="544730"/>
    <lineage>
        <taxon>Eukaryota</taxon>
        <taxon>Viridiplantae</taxon>
        <taxon>Streptophyta</taxon>
        <taxon>Embryophyta</taxon>
        <taxon>Tracheophyta</taxon>
        <taxon>Spermatophyta</taxon>
        <taxon>Magnoliopsida</taxon>
        <taxon>Liliopsida</taxon>
        <taxon>Poales</taxon>
        <taxon>Cyperaceae</taxon>
        <taxon>Cyperoideae</taxon>
        <taxon>Cariceae</taxon>
        <taxon>Carex</taxon>
        <taxon>Carex subgen. Euthyceras</taxon>
    </lineage>
</organism>
<keyword evidence="2" id="KW-1133">Transmembrane helix</keyword>